<evidence type="ECO:0000313" key="2">
    <source>
        <dbReference type="EMBL" id="KAJ7389012.1"/>
    </source>
</evidence>
<organism evidence="2 3">
    <name type="scientific">Desmophyllum pertusum</name>
    <dbReference type="NCBI Taxonomy" id="174260"/>
    <lineage>
        <taxon>Eukaryota</taxon>
        <taxon>Metazoa</taxon>
        <taxon>Cnidaria</taxon>
        <taxon>Anthozoa</taxon>
        <taxon>Hexacorallia</taxon>
        <taxon>Scleractinia</taxon>
        <taxon>Caryophylliina</taxon>
        <taxon>Caryophylliidae</taxon>
        <taxon>Desmophyllum</taxon>
    </lineage>
</organism>
<gene>
    <name evidence="2" type="ORF">OS493_034405</name>
</gene>
<dbReference type="Proteomes" id="UP001163046">
    <property type="component" value="Unassembled WGS sequence"/>
</dbReference>
<protein>
    <submittedName>
        <fullName evidence="2">Uncharacterized protein</fullName>
    </submittedName>
</protein>
<keyword evidence="1" id="KW-0812">Transmembrane</keyword>
<keyword evidence="1" id="KW-1133">Transmembrane helix</keyword>
<reference evidence="2" key="1">
    <citation type="submission" date="2023-01" db="EMBL/GenBank/DDBJ databases">
        <title>Genome assembly of the deep-sea coral Lophelia pertusa.</title>
        <authorList>
            <person name="Herrera S."/>
            <person name="Cordes E."/>
        </authorList>
    </citation>
    <scope>NUCLEOTIDE SEQUENCE</scope>
    <source>
        <strain evidence="2">USNM1676648</strain>
        <tissue evidence="2">Polyp</tissue>
    </source>
</reference>
<name>A0A9W9ZWG5_9CNID</name>
<evidence type="ECO:0000313" key="3">
    <source>
        <dbReference type="Proteomes" id="UP001163046"/>
    </source>
</evidence>
<evidence type="ECO:0000256" key="1">
    <source>
        <dbReference type="SAM" id="Phobius"/>
    </source>
</evidence>
<proteinExistence type="predicted"/>
<dbReference type="AlphaFoldDB" id="A0A9W9ZWG5"/>
<accession>A0A9W9ZWG5</accession>
<feature type="transmembrane region" description="Helical" evidence="1">
    <location>
        <begin position="47"/>
        <end position="68"/>
    </location>
</feature>
<keyword evidence="1" id="KW-0472">Membrane</keyword>
<dbReference type="EMBL" id="MU825444">
    <property type="protein sequence ID" value="KAJ7389012.1"/>
    <property type="molecule type" value="Genomic_DNA"/>
</dbReference>
<sequence length="138" mass="15374">MQEETRNTNALFLKNAIDLPLCLQGHGQQRCQLLTRRDEIQLESRKALAPVAFMYFLYYELLVVYSLGPACPPKISLVTQALVPEGSSMQVDISTVMTYIHVSPPTIRTLTACLMSLAPAKSEDDENKSTENAVELVE</sequence>
<keyword evidence="3" id="KW-1185">Reference proteome</keyword>
<comment type="caution">
    <text evidence="2">The sequence shown here is derived from an EMBL/GenBank/DDBJ whole genome shotgun (WGS) entry which is preliminary data.</text>
</comment>